<dbReference type="SUPFAM" id="SSF51556">
    <property type="entry name" value="Metallo-dependent hydrolases"/>
    <property type="match status" value="1"/>
</dbReference>
<dbReference type="Pfam" id="PF07969">
    <property type="entry name" value="Amidohydro_3"/>
    <property type="match status" value="1"/>
</dbReference>
<reference evidence="2 3" key="1">
    <citation type="journal article" date="2019" name="Emerg. Microbes Infect.">
        <title>Comprehensive subspecies identification of 175 nontuberculous mycobacteria species based on 7547 genomic profiles.</title>
        <authorList>
            <person name="Matsumoto Y."/>
            <person name="Kinjo T."/>
            <person name="Motooka D."/>
            <person name="Nabeya D."/>
            <person name="Jung N."/>
            <person name="Uechi K."/>
            <person name="Horii T."/>
            <person name="Iida T."/>
            <person name="Fujita J."/>
            <person name="Nakamura S."/>
        </authorList>
    </citation>
    <scope>NUCLEOTIDE SEQUENCE [LARGE SCALE GENOMIC DNA]</scope>
    <source>
        <strain evidence="2 3">JCM 16017</strain>
    </source>
</reference>
<comment type="caution">
    <text evidence="2">The sequence shown here is derived from an EMBL/GenBank/DDBJ whole genome shotgun (WGS) entry which is preliminary data.</text>
</comment>
<name>A0A7I9XLC3_9MYCO</name>
<dbReference type="InterPro" id="IPR011059">
    <property type="entry name" value="Metal-dep_hydrolase_composite"/>
</dbReference>
<dbReference type="InterPro" id="IPR032466">
    <property type="entry name" value="Metal_Hydrolase"/>
</dbReference>
<evidence type="ECO:0000313" key="2">
    <source>
        <dbReference type="EMBL" id="GFG70772.1"/>
    </source>
</evidence>
<evidence type="ECO:0000313" key="3">
    <source>
        <dbReference type="Proteomes" id="UP000465263"/>
    </source>
</evidence>
<dbReference type="Gene3D" id="3.20.20.140">
    <property type="entry name" value="Metal-dependent hydrolases"/>
    <property type="match status" value="1"/>
</dbReference>
<dbReference type="SUPFAM" id="SSF51338">
    <property type="entry name" value="Composite domain of metallo-dependent hydrolases"/>
    <property type="match status" value="1"/>
</dbReference>
<protein>
    <submittedName>
        <fullName evidence="2">Amidohydrolase</fullName>
    </submittedName>
</protein>
<organism evidence="2 3">
    <name type="scientific">Mycolicibacter senuensis</name>
    <dbReference type="NCBI Taxonomy" id="386913"/>
    <lineage>
        <taxon>Bacteria</taxon>
        <taxon>Bacillati</taxon>
        <taxon>Actinomycetota</taxon>
        <taxon>Actinomycetes</taxon>
        <taxon>Mycobacteriales</taxon>
        <taxon>Mycobacteriaceae</taxon>
        <taxon>Mycolicibacter</taxon>
    </lineage>
</organism>
<keyword evidence="2" id="KW-0378">Hydrolase</keyword>
<evidence type="ECO:0000259" key="1">
    <source>
        <dbReference type="Pfam" id="PF07969"/>
    </source>
</evidence>
<dbReference type="GO" id="GO:0016810">
    <property type="term" value="F:hydrolase activity, acting on carbon-nitrogen (but not peptide) bonds"/>
    <property type="evidence" value="ECO:0007669"/>
    <property type="project" value="InterPro"/>
</dbReference>
<dbReference type="AlphaFoldDB" id="A0A7I9XLC3"/>
<dbReference type="RefSeq" id="WP_085088386.1">
    <property type="nucleotide sequence ID" value="NZ_BLKV01000001.1"/>
</dbReference>
<dbReference type="PANTHER" id="PTHR22642:SF2">
    <property type="entry name" value="PROTEIN LONG AFTER FAR-RED 3"/>
    <property type="match status" value="1"/>
</dbReference>
<dbReference type="InterPro" id="IPR013108">
    <property type="entry name" value="Amidohydro_3"/>
</dbReference>
<dbReference type="PANTHER" id="PTHR22642">
    <property type="entry name" value="IMIDAZOLONEPROPIONASE"/>
    <property type="match status" value="1"/>
</dbReference>
<dbReference type="Gene3D" id="2.30.40.10">
    <property type="entry name" value="Urease, subunit C, domain 1"/>
    <property type="match status" value="1"/>
</dbReference>
<keyword evidence="3" id="KW-1185">Reference proteome</keyword>
<dbReference type="Proteomes" id="UP000465263">
    <property type="component" value="Unassembled WGS sequence"/>
</dbReference>
<feature type="domain" description="Amidohydrolase 3" evidence="1">
    <location>
        <begin position="36"/>
        <end position="440"/>
    </location>
</feature>
<proteinExistence type="predicted"/>
<dbReference type="EMBL" id="BLKV01000001">
    <property type="protein sequence ID" value="GFG70772.1"/>
    <property type="molecule type" value="Genomic_DNA"/>
</dbReference>
<gene>
    <name evidence="2" type="ORF">MSEN_24920</name>
</gene>
<dbReference type="Gene3D" id="3.10.310.70">
    <property type="match status" value="1"/>
</dbReference>
<sequence length="446" mass="47052">MLIQRAVLLDGSLVDIRLGDTIEQVAPGLADRPGEDVLDARHATVIPGLHDHHLHLRSAAAALDSVCLGPPQVSTLDELAAALRAATADRDGWVRGYGYHESVAGELNAALLDRLSPEVPVRVAHRSGALWVLNSAGLARIDRADHPDGRLLRAHGDPGPELLRREPSLRRLSRQLAARGVTGITDATPGHTDADIAAFAAAHRSGELLQRLHCMAPAGTAPAPGITFGPAKIILDDARLNLDALVKALCDYHGRDHGVALHCVTDAQLTVAIAAWQSAGAHRDDRIEHAAVVPDDRLADLAALGIIVVTQPNFIAERGDDYLAEIEPDRHHELWRLASLRDNGIPVALSTDTPFGDGDPWAAMRAAVHRTTAGGAVLGPAERVTARAALAMFTGRPDRPAIPRTVSPGEPGDLCVLDGDPAALDAGLVAATIVAGTVVHAHHNIR</sequence>
<dbReference type="OrthoDB" id="3173428at2"/>
<accession>A0A7I9XLC3</accession>